<name>A0A7W8NHZ0_9DEIO</name>
<keyword evidence="1" id="KW-0238">DNA-binding</keyword>
<dbReference type="InterPro" id="IPR036390">
    <property type="entry name" value="WH_DNA-bd_sf"/>
</dbReference>
<protein>
    <submittedName>
        <fullName evidence="1">DNA-binding PadR family transcriptional regulator</fullName>
    </submittedName>
</protein>
<evidence type="ECO:0000313" key="1">
    <source>
        <dbReference type="EMBL" id="MBB5366390.1"/>
    </source>
</evidence>
<dbReference type="RefSeq" id="WP_184138371.1">
    <property type="nucleotide sequence ID" value="NZ_JACHFL010000039.1"/>
</dbReference>
<dbReference type="GO" id="GO:0003677">
    <property type="term" value="F:DNA binding"/>
    <property type="evidence" value="ECO:0007669"/>
    <property type="project" value="UniProtKB-KW"/>
</dbReference>
<evidence type="ECO:0000313" key="2">
    <source>
        <dbReference type="Proteomes" id="UP000552709"/>
    </source>
</evidence>
<dbReference type="EMBL" id="JACHFL010000039">
    <property type="protein sequence ID" value="MBB5366390.1"/>
    <property type="molecule type" value="Genomic_DNA"/>
</dbReference>
<sequence>MNSSDVLLCLSLEEQRQDKIYDRLIKRGHLPSMRSVRQILDRLTKDGLVVTRKTELGGSFYRLAEGEAVEAALEAAQSRD</sequence>
<accession>A0A7W8NHZ0</accession>
<proteinExistence type="predicted"/>
<organism evidence="1 2">
    <name type="scientific">Deinococcus humi</name>
    <dbReference type="NCBI Taxonomy" id="662880"/>
    <lineage>
        <taxon>Bacteria</taxon>
        <taxon>Thermotogati</taxon>
        <taxon>Deinococcota</taxon>
        <taxon>Deinococci</taxon>
        <taxon>Deinococcales</taxon>
        <taxon>Deinococcaceae</taxon>
        <taxon>Deinococcus</taxon>
    </lineage>
</organism>
<dbReference type="AlphaFoldDB" id="A0A7W8NHZ0"/>
<dbReference type="SUPFAM" id="SSF46785">
    <property type="entry name" value="Winged helix' DNA-binding domain"/>
    <property type="match status" value="1"/>
</dbReference>
<comment type="caution">
    <text evidence="1">The sequence shown here is derived from an EMBL/GenBank/DDBJ whole genome shotgun (WGS) entry which is preliminary data.</text>
</comment>
<dbReference type="Proteomes" id="UP000552709">
    <property type="component" value="Unassembled WGS sequence"/>
</dbReference>
<keyword evidence="2" id="KW-1185">Reference proteome</keyword>
<reference evidence="1 2" key="1">
    <citation type="submission" date="2020-08" db="EMBL/GenBank/DDBJ databases">
        <title>Genomic Encyclopedia of Type Strains, Phase IV (KMG-IV): sequencing the most valuable type-strain genomes for metagenomic binning, comparative biology and taxonomic classification.</title>
        <authorList>
            <person name="Goeker M."/>
        </authorList>
    </citation>
    <scope>NUCLEOTIDE SEQUENCE [LARGE SCALE GENOMIC DNA]</scope>
    <source>
        <strain evidence="1 2">DSM 27939</strain>
    </source>
</reference>
<gene>
    <name evidence="1" type="ORF">HNQ08_005519</name>
</gene>